<dbReference type="EMBL" id="CAMXCT010006648">
    <property type="protein sequence ID" value="CAI4017654.1"/>
    <property type="molecule type" value="Genomic_DNA"/>
</dbReference>
<reference evidence="2" key="1">
    <citation type="submission" date="2022-10" db="EMBL/GenBank/DDBJ databases">
        <authorList>
            <person name="Chen Y."/>
            <person name="Dougan E. K."/>
            <person name="Chan C."/>
            <person name="Rhodes N."/>
            <person name="Thang M."/>
        </authorList>
    </citation>
    <scope>NUCLEOTIDE SEQUENCE</scope>
</reference>
<protein>
    <submittedName>
        <fullName evidence="2">Uncharacterized protein</fullName>
    </submittedName>
</protein>
<name>A0A9P1GMN2_9DINO</name>
<comment type="caution">
    <text evidence="2">The sequence shown here is derived from an EMBL/GenBank/DDBJ whole genome shotgun (WGS) entry which is preliminary data.</text>
</comment>
<dbReference type="AlphaFoldDB" id="A0A9P1GMN2"/>
<feature type="transmembrane region" description="Helical" evidence="1">
    <location>
        <begin position="459"/>
        <end position="478"/>
    </location>
</feature>
<evidence type="ECO:0000256" key="1">
    <source>
        <dbReference type="SAM" id="Phobius"/>
    </source>
</evidence>
<evidence type="ECO:0000313" key="4">
    <source>
        <dbReference type="Proteomes" id="UP001152797"/>
    </source>
</evidence>
<keyword evidence="1" id="KW-0472">Membrane</keyword>
<feature type="transmembrane region" description="Helical" evidence="1">
    <location>
        <begin position="111"/>
        <end position="131"/>
    </location>
</feature>
<proteinExistence type="predicted"/>
<evidence type="ECO:0000313" key="3">
    <source>
        <dbReference type="EMBL" id="CAL1171029.1"/>
    </source>
</evidence>
<feature type="transmembrane region" description="Helical" evidence="1">
    <location>
        <begin position="417"/>
        <end position="439"/>
    </location>
</feature>
<feature type="transmembrane region" description="Helical" evidence="1">
    <location>
        <begin position="498"/>
        <end position="516"/>
    </location>
</feature>
<sequence>MTAAPGLLDAPLDPELLRGVPLKVCLQGIGKHWKRSIAASDSSSLTVENSYGLSQKTDRIDFFFSHDWETSRLLKWLSLLVMFNSHAAATAMMLVTTCLVVLAAMGGLPMVLWPWLPVFSMLSYAVMFLFWQRFRSFCGKPLLVFLDRLCIAQHDMALKEQGIRGLGSFLEKSQNLTILWSGRYFSRLWCLYEVASYLKDERSEHKNIQILPVHLCLLLCIASAQATSWMFAIHLAVGTMGVDGWWIIENPVLFNLFGRGGAAFIPVALYVGLGCMTRLYQLPRQLQNFRVQDAQCFCCSNGHQHPETGKELPCDRRLVFSALEKWFSRDDDVDGDWMERFNRMVREKLSSRIAHTVGRGLPPFKYVLSTVCVAPVPYIGFFIVVSFMGLEDEEIDGHDLDKEDDMVFFVLAELMEFLLPPLYGVFCLLLIIQVCRLVFYFFQKLGISTSVLAHPCRRALLALLISPMLWAVLVFGIWVPMIGEFSDGGELLPEVKGILYLLYCALVGAFFFLPELDCSQPGVSTNGGTWRDPGTILGSGEIPSISGTALKPGVDSAMGEDLCREIEEELMSVRF</sequence>
<gene>
    <name evidence="2" type="ORF">C1SCF055_LOCUS42281</name>
</gene>
<dbReference type="OrthoDB" id="430346at2759"/>
<feature type="transmembrane region" description="Helical" evidence="1">
    <location>
        <begin position="79"/>
        <end position="105"/>
    </location>
</feature>
<keyword evidence="1" id="KW-0812">Transmembrane</keyword>
<accession>A0A9P1GMN2</accession>
<feature type="transmembrane region" description="Helical" evidence="1">
    <location>
        <begin position="257"/>
        <end position="280"/>
    </location>
</feature>
<keyword evidence="1" id="KW-1133">Transmembrane helix</keyword>
<feature type="transmembrane region" description="Helical" evidence="1">
    <location>
        <begin position="366"/>
        <end position="390"/>
    </location>
</feature>
<reference evidence="3" key="2">
    <citation type="submission" date="2024-04" db="EMBL/GenBank/DDBJ databases">
        <authorList>
            <person name="Chen Y."/>
            <person name="Shah S."/>
            <person name="Dougan E. K."/>
            <person name="Thang M."/>
            <person name="Chan C."/>
        </authorList>
    </citation>
    <scope>NUCLEOTIDE SEQUENCE [LARGE SCALE GENOMIC DNA]</scope>
</reference>
<feature type="transmembrane region" description="Helical" evidence="1">
    <location>
        <begin position="215"/>
        <end position="237"/>
    </location>
</feature>
<evidence type="ECO:0000313" key="2">
    <source>
        <dbReference type="EMBL" id="CAI4017654.1"/>
    </source>
</evidence>
<keyword evidence="4" id="KW-1185">Reference proteome</keyword>
<dbReference type="EMBL" id="CAMXCT030006648">
    <property type="protein sequence ID" value="CAL4804966.1"/>
    <property type="molecule type" value="Genomic_DNA"/>
</dbReference>
<dbReference type="EMBL" id="CAMXCT020006648">
    <property type="protein sequence ID" value="CAL1171029.1"/>
    <property type="molecule type" value="Genomic_DNA"/>
</dbReference>
<organism evidence="2">
    <name type="scientific">Cladocopium goreaui</name>
    <dbReference type="NCBI Taxonomy" id="2562237"/>
    <lineage>
        <taxon>Eukaryota</taxon>
        <taxon>Sar</taxon>
        <taxon>Alveolata</taxon>
        <taxon>Dinophyceae</taxon>
        <taxon>Suessiales</taxon>
        <taxon>Symbiodiniaceae</taxon>
        <taxon>Cladocopium</taxon>
    </lineage>
</organism>
<dbReference type="Proteomes" id="UP001152797">
    <property type="component" value="Unassembled WGS sequence"/>
</dbReference>